<dbReference type="GO" id="GO:0005829">
    <property type="term" value="C:cytosol"/>
    <property type="evidence" value="ECO:0007669"/>
    <property type="project" value="TreeGrafter"/>
</dbReference>
<organism evidence="3 4">
    <name type="scientific">Candidatus Desulfatibia profunda</name>
    <dbReference type="NCBI Taxonomy" id="2841695"/>
    <lineage>
        <taxon>Bacteria</taxon>
        <taxon>Pseudomonadati</taxon>
        <taxon>Thermodesulfobacteriota</taxon>
        <taxon>Desulfobacteria</taxon>
        <taxon>Desulfobacterales</taxon>
        <taxon>Desulfobacterales incertae sedis</taxon>
        <taxon>Candidatus Desulfatibia</taxon>
    </lineage>
</organism>
<evidence type="ECO:0000256" key="1">
    <source>
        <dbReference type="SAM" id="Coils"/>
    </source>
</evidence>
<reference evidence="3 4" key="1">
    <citation type="submission" date="2020-08" db="EMBL/GenBank/DDBJ databases">
        <title>Bridging the membrane lipid divide: bacteria of the FCB group superphylum have the potential to synthesize archaeal ether lipids.</title>
        <authorList>
            <person name="Villanueva L."/>
            <person name="Von Meijenfeldt F.A.B."/>
            <person name="Westbye A.B."/>
            <person name="Yadav S."/>
            <person name="Hopmans E.C."/>
            <person name="Dutilh B.E."/>
            <person name="Sinninghe Damste J.S."/>
        </authorList>
    </citation>
    <scope>NUCLEOTIDE SEQUENCE [LARGE SCALE GENOMIC DNA]</scope>
    <source>
        <strain evidence="3">NIOZ-UU30</strain>
    </source>
</reference>
<accession>A0A8J6NPX5</accession>
<dbReference type="CDD" id="cd18785">
    <property type="entry name" value="SF2_C"/>
    <property type="match status" value="1"/>
</dbReference>
<dbReference type="InterPro" id="IPR050742">
    <property type="entry name" value="Helicase_Restrict-Modif_Enz"/>
</dbReference>
<dbReference type="InterPro" id="IPR054347">
    <property type="entry name" value="TOTE_primase"/>
</dbReference>
<dbReference type="Proteomes" id="UP000603434">
    <property type="component" value="Unassembled WGS sequence"/>
</dbReference>
<dbReference type="SMART" id="SM00487">
    <property type="entry name" value="DEXDc"/>
    <property type="match status" value="1"/>
</dbReference>
<evidence type="ECO:0000259" key="2">
    <source>
        <dbReference type="PROSITE" id="PS51192"/>
    </source>
</evidence>
<keyword evidence="3" id="KW-0347">Helicase</keyword>
<dbReference type="Gene3D" id="3.40.50.300">
    <property type="entry name" value="P-loop containing nucleotide triphosphate hydrolases"/>
    <property type="match status" value="2"/>
</dbReference>
<comment type="caution">
    <text evidence="3">The sequence shown here is derived from an EMBL/GenBank/DDBJ whole genome shotgun (WGS) entry which is preliminary data.</text>
</comment>
<keyword evidence="3" id="KW-0547">Nucleotide-binding</keyword>
<dbReference type="CDD" id="cd17926">
    <property type="entry name" value="DEXHc_RE"/>
    <property type="match status" value="1"/>
</dbReference>
<dbReference type="Pfam" id="PF04851">
    <property type="entry name" value="ResIII"/>
    <property type="match status" value="1"/>
</dbReference>
<dbReference type="PANTHER" id="PTHR47396:SF1">
    <property type="entry name" value="ATP-DEPENDENT HELICASE IRC3-RELATED"/>
    <property type="match status" value="1"/>
</dbReference>
<dbReference type="GO" id="GO:0004386">
    <property type="term" value="F:helicase activity"/>
    <property type="evidence" value="ECO:0007669"/>
    <property type="project" value="UniProtKB-KW"/>
</dbReference>
<evidence type="ECO:0000313" key="3">
    <source>
        <dbReference type="EMBL" id="MBC8360034.1"/>
    </source>
</evidence>
<dbReference type="GO" id="GO:0005524">
    <property type="term" value="F:ATP binding"/>
    <property type="evidence" value="ECO:0007669"/>
    <property type="project" value="InterPro"/>
</dbReference>
<dbReference type="GO" id="GO:0016787">
    <property type="term" value="F:hydrolase activity"/>
    <property type="evidence" value="ECO:0007669"/>
    <property type="project" value="InterPro"/>
</dbReference>
<dbReference type="GO" id="GO:0003677">
    <property type="term" value="F:DNA binding"/>
    <property type="evidence" value="ECO:0007669"/>
    <property type="project" value="InterPro"/>
</dbReference>
<dbReference type="AlphaFoldDB" id="A0A8J6NPX5"/>
<keyword evidence="1" id="KW-0175">Coiled coil</keyword>
<keyword evidence="3" id="KW-0378">Hydrolase</keyword>
<proteinExistence type="predicted"/>
<name>A0A8J6NPX5_9BACT</name>
<protein>
    <submittedName>
        <fullName evidence="3">DEAD/DEAH box helicase family protein</fullName>
    </submittedName>
</protein>
<dbReference type="InterPro" id="IPR014001">
    <property type="entry name" value="Helicase_ATP-bd"/>
</dbReference>
<dbReference type="SUPFAM" id="SSF52540">
    <property type="entry name" value="P-loop containing nucleoside triphosphate hydrolases"/>
    <property type="match status" value="2"/>
</dbReference>
<keyword evidence="3" id="KW-0067">ATP-binding</keyword>
<evidence type="ECO:0000313" key="4">
    <source>
        <dbReference type="Proteomes" id="UP000603434"/>
    </source>
</evidence>
<dbReference type="PANTHER" id="PTHR47396">
    <property type="entry name" value="TYPE I RESTRICTION ENZYME ECOKI R PROTEIN"/>
    <property type="match status" value="1"/>
</dbReference>
<dbReference type="PROSITE" id="PS51192">
    <property type="entry name" value="HELICASE_ATP_BIND_1"/>
    <property type="match status" value="1"/>
</dbReference>
<feature type="domain" description="Helicase ATP-binding" evidence="2">
    <location>
        <begin position="456"/>
        <end position="606"/>
    </location>
</feature>
<dbReference type="Pfam" id="PF22548">
    <property type="entry name" value="AEP-TOTE"/>
    <property type="match status" value="1"/>
</dbReference>
<dbReference type="InterPro" id="IPR027417">
    <property type="entry name" value="P-loop_NTPase"/>
</dbReference>
<gene>
    <name evidence="3" type="ORF">H8E23_01375</name>
</gene>
<dbReference type="EMBL" id="JACNJH010000059">
    <property type="protein sequence ID" value="MBC8360034.1"/>
    <property type="molecule type" value="Genomic_DNA"/>
</dbReference>
<dbReference type="InterPro" id="IPR006935">
    <property type="entry name" value="Helicase/UvrB_N"/>
</dbReference>
<sequence>MIKIAQEELAELDAKRERLLKQIETLTSLRREEARIDKTESSFIPSIYKPAIANSSSEEDKIALFRSLFRGREDIFPKRFESLRSAKSGYQPACRNEWIRGICKKPKVKCNECENRDFLPVTDEVIKSHLLGVDLQNKSKRNFTIGIYPLLLDETCWFLAIDFDKESWIKDVSAFLDTCEYYKVPASLERSRSGNGGHIWIFFSEPIQAQLARKLGSFLITETMEHRPEIGFESYDRFFPSQDTMPQGGFGSLIALPLQKAPKEKGNSLFVNKKFVPYPDQWAYLSSIKRMSCAEVEKIVEKATEQGRILGVKMVASVEENILPWLEPPSRLQKETPIKGPLPEKIKLVWGNQIYIEKESLTPSLKNRLIRLAAFQNPEFYKAQAMRFPTFNKPRIIHCCEDFKNHIGLPRGCLDDIKFLLESYEIKVELVDERCIGKPINVEFHGTLRPEQEKAFECLLKHDIGVLSASTAFGKTIVAINLLAQRAVNTLILVHRKILLDQWVARLRTFLEIDPKEIGQIGGGKRKPKGKVDVALIQSLSKRGVVDDIVGEYGHLIVDECHHISARSFEIVARQCKAKYITGLSATVVRKDGHHPIIFMNCGPIRYKVDDKKQAELRPFKHKVIIRDTNFRLPDSLYFKENLTINDYYAALIVDEQRNNMIIEDVIRTIYEKRSPVLLTERRDHIDILVKMLTPLVKNIFVLKGGMGKKQRQSLLDKMRNLPYDEERIIIATGRYLGEGFDDARLDTLFLTLPISWRGTIAQYAGRLHRVHDMKKEVIVYDYADLNVSILTTMHLRRLNGYKTIGYEIDETLL</sequence>
<feature type="coiled-coil region" evidence="1">
    <location>
        <begin position="2"/>
        <end position="29"/>
    </location>
</feature>